<feature type="compositionally biased region" description="Low complexity" evidence="5">
    <location>
        <begin position="1055"/>
        <end position="1086"/>
    </location>
</feature>
<dbReference type="Pfam" id="PF00856">
    <property type="entry name" value="SET"/>
    <property type="match status" value="1"/>
</dbReference>
<feature type="compositionally biased region" description="Low complexity" evidence="5">
    <location>
        <begin position="330"/>
        <end position="339"/>
    </location>
</feature>
<dbReference type="InterPro" id="IPR011011">
    <property type="entry name" value="Znf_FYVE_PHD"/>
</dbReference>
<dbReference type="SUPFAM" id="SSF82199">
    <property type="entry name" value="SET domain"/>
    <property type="match status" value="1"/>
</dbReference>
<feature type="compositionally biased region" description="Low complexity" evidence="5">
    <location>
        <begin position="879"/>
        <end position="899"/>
    </location>
</feature>
<reference evidence="7 8" key="1">
    <citation type="journal article" date="2011" name="PLoS Genet.">
        <title>Finished genome of the fungal wheat pathogen Mycosphaerella graminicola reveals dispensome structure, chromosome plasticity, and stealth pathogenesis.</title>
        <authorList>
            <person name="Goodwin S.B."/>
            <person name="Ben M'barek S."/>
            <person name="Dhillon B."/>
            <person name="Wittenberg A.H.J."/>
            <person name="Crane C.F."/>
            <person name="Hane J.K."/>
            <person name="Foster A.J."/>
            <person name="Van der Lee T.A.J."/>
            <person name="Grimwood J."/>
            <person name="Aerts A."/>
            <person name="Antoniw J."/>
            <person name="Bailey A."/>
            <person name="Bluhm B."/>
            <person name="Bowler J."/>
            <person name="Bristow J."/>
            <person name="van der Burgt A."/>
            <person name="Canto-Canche B."/>
            <person name="Churchill A.C.L."/>
            <person name="Conde-Ferraez L."/>
            <person name="Cools H.J."/>
            <person name="Coutinho P.M."/>
            <person name="Csukai M."/>
            <person name="Dehal P."/>
            <person name="De Wit P."/>
            <person name="Donzelli B."/>
            <person name="van de Geest H.C."/>
            <person name="van Ham R.C.H.J."/>
            <person name="Hammond-Kosack K.E."/>
            <person name="Henrissat B."/>
            <person name="Kilian A."/>
            <person name="Kobayashi A.K."/>
            <person name="Koopmann E."/>
            <person name="Kourmpetis Y."/>
            <person name="Kuzniar A."/>
            <person name="Lindquist E."/>
            <person name="Lombard V."/>
            <person name="Maliepaard C."/>
            <person name="Martins N."/>
            <person name="Mehrabi R."/>
            <person name="Nap J.P.H."/>
            <person name="Ponomarenko A."/>
            <person name="Rudd J.J."/>
            <person name="Salamov A."/>
            <person name="Schmutz J."/>
            <person name="Schouten H.J."/>
            <person name="Shapiro H."/>
            <person name="Stergiopoulos I."/>
            <person name="Torriani S.F.F."/>
            <person name="Tu H."/>
            <person name="de Vries R.P."/>
            <person name="Waalwijk C."/>
            <person name="Ware S.B."/>
            <person name="Wiebenga A."/>
            <person name="Zwiers L.-H."/>
            <person name="Oliver R.P."/>
            <person name="Grigoriev I.V."/>
            <person name="Kema G.H.J."/>
        </authorList>
    </citation>
    <scope>NUCLEOTIDE SEQUENCE [LARGE SCALE GENOMIC DNA]</scope>
    <source>
        <strain evidence="8">CBS 115943 / IPO323</strain>
    </source>
</reference>
<feature type="region of interest" description="Disordered" evidence="5">
    <location>
        <begin position="611"/>
        <end position="1107"/>
    </location>
</feature>
<dbReference type="OrthoDB" id="1928087at2759"/>
<feature type="compositionally biased region" description="Polar residues" evidence="5">
    <location>
        <begin position="685"/>
        <end position="697"/>
    </location>
</feature>
<dbReference type="InterPro" id="IPR046341">
    <property type="entry name" value="SET_dom_sf"/>
</dbReference>
<dbReference type="Pfam" id="PF00628">
    <property type="entry name" value="PHD"/>
    <property type="match status" value="1"/>
</dbReference>
<evidence type="ECO:0000256" key="5">
    <source>
        <dbReference type="SAM" id="MobiDB-lite"/>
    </source>
</evidence>
<dbReference type="InterPro" id="IPR001214">
    <property type="entry name" value="SET_dom"/>
</dbReference>
<evidence type="ECO:0000256" key="1">
    <source>
        <dbReference type="ARBA" id="ARBA00022723"/>
    </source>
</evidence>
<dbReference type="eggNOG" id="KOG1844">
    <property type="taxonomic scope" value="Eukaryota"/>
</dbReference>
<dbReference type="Proteomes" id="UP000008062">
    <property type="component" value="Chromosome 5"/>
</dbReference>
<feature type="compositionally biased region" description="Basic and acidic residues" evidence="5">
    <location>
        <begin position="612"/>
        <end position="622"/>
    </location>
</feature>
<dbReference type="PANTHER" id="PTHR46462">
    <property type="entry name" value="UPSET, ISOFORM A"/>
    <property type="match status" value="1"/>
</dbReference>
<evidence type="ECO:0000313" key="8">
    <source>
        <dbReference type="Proteomes" id="UP000008062"/>
    </source>
</evidence>
<feature type="compositionally biased region" description="Acidic residues" evidence="5">
    <location>
        <begin position="907"/>
        <end position="916"/>
    </location>
</feature>
<name>F9XCI9_ZYMTI</name>
<proteinExistence type="predicted"/>
<organism evidence="7 8">
    <name type="scientific">Zymoseptoria tritici (strain CBS 115943 / IPO323)</name>
    <name type="common">Speckled leaf blotch fungus</name>
    <name type="synonym">Septoria tritici</name>
    <dbReference type="NCBI Taxonomy" id="336722"/>
    <lineage>
        <taxon>Eukaryota</taxon>
        <taxon>Fungi</taxon>
        <taxon>Dikarya</taxon>
        <taxon>Ascomycota</taxon>
        <taxon>Pezizomycotina</taxon>
        <taxon>Dothideomycetes</taxon>
        <taxon>Dothideomycetidae</taxon>
        <taxon>Mycosphaerellales</taxon>
        <taxon>Mycosphaerellaceae</taxon>
        <taxon>Zymoseptoria</taxon>
    </lineage>
</organism>
<keyword evidence="1" id="KW-0479">Metal-binding</keyword>
<dbReference type="GO" id="GO:0006325">
    <property type="term" value="P:chromatin organization"/>
    <property type="evidence" value="ECO:0007669"/>
    <property type="project" value="UniProtKB-KW"/>
</dbReference>
<dbReference type="EMBL" id="CM001200">
    <property type="protein sequence ID" value="EGP87586.1"/>
    <property type="molecule type" value="Genomic_DNA"/>
</dbReference>
<feature type="compositionally biased region" description="Polar residues" evidence="5">
    <location>
        <begin position="347"/>
        <end position="360"/>
    </location>
</feature>
<evidence type="ECO:0000259" key="6">
    <source>
        <dbReference type="PROSITE" id="PS50280"/>
    </source>
</evidence>
<dbReference type="STRING" id="336722.F9XCI9"/>
<dbReference type="OMA" id="IKCICSF"/>
<dbReference type="PROSITE" id="PS50280">
    <property type="entry name" value="SET"/>
    <property type="match status" value="1"/>
</dbReference>
<dbReference type="AlphaFoldDB" id="F9XCI9"/>
<feature type="compositionally biased region" description="Low complexity" evidence="5">
    <location>
        <begin position="669"/>
        <end position="679"/>
    </location>
</feature>
<protein>
    <recommendedName>
        <fullName evidence="6">SET domain-containing protein</fullName>
    </recommendedName>
</protein>
<keyword evidence="2" id="KW-0863">Zinc-finger</keyword>
<evidence type="ECO:0000313" key="7">
    <source>
        <dbReference type="EMBL" id="EGP87586.1"/>
    </source>
</evidence>
<dbReference type="SUPFAM" id="SSF57903">
    <property type="entry name" value="FYVE/PHD zinc finger"/>
    <property type="match status" value="1"/>
</dbReference>
<dbReference type="InParanoid" id="F9XCI9"/>
<dbReference type="GeneID" id="13396932"/>
<evidence type="ECO:0000256" key="4">
    <source>
        <dbReference type="ARBA" id="ARBA00022853"/>
    </source>
</evidence>
<dbReference type="KEGG" id="ztr:MYCGRDRAFT_109516"/>
<dbReference type="Gene3D" id="3.30.40.10">
    <property type="entry name" value="Zinc/RING finger domain, C3HC4 (zinc finger)"/>
    <property type="match status" value="1"/>
</dbReference>
<dbReference type="GO" id="GO:0008270">
    <property type="term" value="F:zinc ion binding"/>
    <property type="evidence" value="ECO:0007669"/>
    <property type="project" value="UniProtKB-KW"/>
</dbReference>
<evidence type="ECO:0000256" key="3">
    <source>
        <dbReference type="ARBA" id="ARBA00022833"/>
    </source>
</evidence>
<feature type="compositionally biased region" description="Basic and acidic residues" evidence="5">
    <location>
        <begin position="1042"/>
        <end position="1054"/>
    </location>
</feature>
<evidence type="ECO:0000256" key="2">
    <source>
        <dbReference type="ARBA" id="ARBA00022771"/>
    </source>
</evidence>
<feature type="compositionally biased region" description="Polar residues" evidence="5">
    <location>
        <begin position="642"/>
        <end position="654"/>
    </location>
</feature>
<sequence length="1107" mass="120334">MLLLLVRARQSKSIGAFDGAQQSQWTSRRRYLEALVVVTRFQAACSCLLDNTTTAVSRSVGGREGRSPARNRERLCQPALLDSSDHFDIRLEPTPAIARTPTAVPPLRRPLSLDTVAILPATAYEKVALLAHDPSPCHSSFTIDACETAADSMTDAAFPVKAINAHDLSHASHAVSHLSSHQRFAASETSDVPADDGQISCICGYADDDGWTVACDLCNRWQHQSCYYPHYDELSLPDDLQHYCVDCSPRPVDVSTARARQRQKREHAEPLTNGAKRAVSKSHKKKVKELVPYTNGWSAADKIRHDRNSASPRDQPPPAKRPKTSHRASDSTATTTTTKGHSRKRNASTVNQRRSVSRSPDASIDQYSEEFLQCYSEDSWRVTDANVFNNIAIGSALPAWLAAHEDEFRAMHKQPKGEVLMRWDSQLEDIPGKAMIHIQDAHDDTVRYGGQHPSWKMVTVEEPVPSGGYIGELKGVIAFKKEYQQDASNRWPQLRHPEPFVFFHPSLPIIIDARNEGTALRYVRRSCQPNARLQILVTGGHDYHFCFMATSQIEPGVEVAVSWDTSEGLPELNERSTLSDEHMELLSAWVSTALANCGPCACGLPEGSCKMSRFDRRNRNNEDEAPTTRMPKSKKRKGPQVSPLNTAALNSRSGSEARKVEADDDGTDSRSASGSAGRDSASRDITPNTHYSANGTQPVIPEISERERKKMAKEEEIFRRQEEERTGKQAKKKRNSAGSSLNTPSATTSKQLGLPPTTTSSRHPDSGTPKQASLPPAKSTMGRKPKTQKAPMRPSGRIAKRPKPVYVDSETQCDMDQEEATQRAPTPSSRRPYVSTRQRLLERCARNNASSCAALSTSPVKTSVDEADQMDTEKPIVQPVESMSSPAAPSSPLPEAVALDASKVEVDQDAEMEDAPQEGTKAEALAEEQPSPEPPNLEDSPSTSKQSPPVLPPVPPLRPVIKSTEPEAGEESSKQPDLHIAMPPPPSNPFSQPILANGPAAQSPGSFTTGPMFSPAVTAAVSPSPARKKLSLSDYTRRSKAKDKEPDGKADRESSPASTASGPAAVVPVVQPSSSGEAAAAEGGSAIDDDVKMEDADATPAVLPSIS</sequence>
<feature type="region of interest" description="Disordered" evidence="5">
    <location>
        <begin position="255"/>
        <end position="363"/>
    </location>
</feature>
<feature type="compositionally biased region" description="Basic and acidic residues" evidence="5">
    <location>
        <begin position="703"/>
        <end position="727"/>
    </location>
</feature>
<dbReference type="InterPro" id="IPR019787">
    <property type="entry name" value="Znf_PHD-finger"/>
</dbReference>
<feature type="domain" description="SET" evidence="6">
    <location>
        <begin position="453"/>
        <end position="564"/>
    </location>
</feature>
<dbReference type="PANTHER" id="PTHR46462:SF3">
    <property type="entry name" value="UPSET, ISOFORM A"/>
    <property type="match status" value="1"/>
</dbReference>
<dbReference type="HOGENOM" id="CLU_009510_0_0_1"/>
<feature type="compositionally biased region" description="Basic residues" evidence="5">
    <location>
        <begin position="278"/>
        <end position="287"/>
    </location>
</feature>
<gene>
    <name evidence="7" type="ORF">MYCGRDRAFT_109516</name>
</gene>
<feature type="compositionally biased region" description="Polar residues" evidence="5">
    <location>
        <begin position="736"/>
        <end position="761"/>
    </location>
</feature>
<dbReference type="GO" id="GO:0006355">
    <property type="term" value="P:regulation of DNA-templated transcription"/>
    <property type="evidence" value="ECO:0007669"/>
    <property type="project" value="TreeGrafter"/>
</dbReference>
<dbReference type="GO" id="GO:0070210">
    <property type="term" value="C:Rpd3L-Expanded complex"/>
    <property type="evidence" value="ECO:0007669"/>
    <property type="project" value="TreeGrafter"/>
</dbReference>
<feature type="compositionally biased region" description="Low complexity" evidence="5">
    <location>
        <begin position="1014"/>
        <end position="1025"/>
    </location>
</feature>
<dbReference type="InterPro" id="IPR013083">
    <property type="entry name" value="Znf_RING/FYVE/PHD"/>
</dbReference>
<dbReference type="GO" id="GO:0034967">
    <property type="term" value="C:Set3 complex"/>
    <property type="evidence" value="ECO:0007669"/>
    <property type="project" value="TreeGrafter"/>
</dbReference>
<keyword evidence="8" id="KW-1185">Reference proteome</keyword>
<feature type="compositionally biased region" description="Polar residues" evidence="5">
    <location>
        <begin position="847"/>
        <end position="861"/>
    </location>
</feature>
<dbReference type="RefSeq" id="XP_003852610.1">
    <property type="nucleotide sequence ID" value="XM_003852562.1"/>
</dbReference>
<feature type="compositionally biased region" description="Pro residues" evidence="5">
    <location>
        <begin position="949"/>
        <end position="958"/>
    </location>
</feature>
<keyword evidence="3" id="KW-0862">Zinc</keyword>
<dbReference type="SMART" id="SM00317">
    <property type="entry name" value="SET"/>
    <property type="match status" value="1"/>
</dbReference>
<accession>F9XCI9</accession>
<keyword evidence="4" id="KW-0156">Chromatin regulator</keyword>
<dbReference type="Gene3D" id="2.170.270.10">
    <property type="entry name" value="SET domain"/>
    <property type="match status" value="1"/>
</dbReference>